<evidence type="ECO:0000313" key="3">
    <source>
        <dbReference type="Proteomes" id="UP000187609"/>
    </source>
</evidence>
<protein>
    <recommendedName>
        <fullName evidence="1">DUF4283 domain-containing protein</fullName>
    </recommendedName>
</protein>
<organism evidence="2 3">
    <name type="scientific">Nicotiana attenuata</name>
    <name type="common">Coyote tobacco</name>
    <dbReference type="NCBI Taxonomy" id="49451"/>
    <lineage>
        <taxon>Eukaryota</taxon>
        <taxon>Viridiplantae</taxon>
        <taxon>Streptophyta</taxon>
        <taxon>Embryophyta</taxon>
        <taxon>Tracheophyta</taxon>
        <taxon>Spermatophyta</taxon>
        <taxon>Magnoliopsida</taxon>
        <taxon>eudicotyledons</taxon>
        <taxon>Gunneridae</taxon>
        <taxon>Pentapetalae</taxon>
        <taxon>asterids</taxon>
        <taxon>lamiids</taxon>
        <taxon>Solanales</taxon>
        <taxon>Solanaceae</taxon>
        <taxon>Nicotianoideae</taxon>
        <taxon>Nicotianeae</taxon>
        <taxon>Nicotiana</taxon>
    </lineage>
</organism>
<evidence type="ECO:0000259" key="1">
    <source>
        <dbReference type="Pfam" id="PF14111"/>
    </source>
</evidence>
<sequence length="251" mass="29302">ENRIYFNAGGKSFDITENKDRAEVWYEWVERKSNFMRKMTLSWKVMLWLCKLLHIASDGKGNEFRRWRTRDHVFSFYCAKKFNDHGRFISVVAVQGVRRAVIILPEVSFNARWKVLALKIERFINREPPATQRQPTVVPVANLSYRGAFRSDKWEAKGASTSLSENRSTVQRIVMNGPVIGDEDVLSRCLIGSFAISKELPTLSDIRRWSSNKWNAIPGVQMYELHGPKFLFEFPSRKLAEHTKLGEWSWR</sequence>
<feature type="non-terminal residue" evidence="2">
    <location>
        <position position="251"/>
    </location>
</feature>
<name>A0A1J6IP54_NICAT</name>
<dbReference type="InterPro" id="IPR025558">
    <property type="entry name" value="DUF4283"/>
</dbReference>
<evidence type="ECO:0000313" key="2">
    <source>
        <dbReference type="EMBL" id="OIT00619.1"/>
    </source>
</evidence>
<accession>A0A1J6IP54</accession>
<dbReference type="OMA" id="IPGVQMY"/>
<feature type="non-terminal residue" evidence="2">
    <location>
        <position position="1"/>
    </location>
</feature>
<gene>
    <name evidence="2" type="ORF">A4A49_59919</name>
</gene>
<feature type="domain" description="DUF4283" evidence="1">
    <location>
        <begin position="184"/>
        <end position="250"/>
    </location>
</feature>
<dbReference type="Proteomes" id="UP000187609">
    <property type="component" value="Unassembled WGS sequence"/>
</dbReference>
<dbReference type="EMBL" id="MJEQ01037189">
    <property type="protein sequence ID" value="OIT00619.1"/>
    <property type="molecule type" value="Genomic_DNA"/>
</dbReference>
<dbReference type="AlphaFoldDB" id="A0A1J6IP54"/>
<dbReference type="Pfam" id="PF14111">
    <property type="entry name" value="DUF4283"/>
    <property type="match status" value="1"/>
</dbReference>
<dbReference type="PANTHER" id="PTHR34427:SF10">
    <property type="entry name" value="DUF4283 DOMAIN-CONTAINING PROTEIN"/>
    <property type="match status" value="1"/>
</dbReference>
<comment type="caution">
    <text evidence="2">The sequence shown here is derived from an EMBL/GenBank/DDBJ whole genome shotgun (WGS) entry which is preliminary data.</text>
</comment>
<proteinExistence type="predicted"/>
<dbReference type="PANTHER" id="PTHR34427">
    <property type="entry name" value="DUF4283 DOMAIN PROTEIN"/>
    <property type="match status" value="1"/>
</dbReference>
<dbReference type="SMR" id="A0A1J6IP54"/>
<keyword evidence="3" id="KW-1185">Reference proteome</keyword>
<reference evidence="2" key="1">
    <citation type="submission" date="2016-11" db="EMBL/GenBank/DDBJ databases">
        <title>The genome of Nicotiana attenuata.</title>
        <authorList>
            <person name="Xu S."/>
            <person name="Brockmoeller T."/>
            <person name="Gaquerel E."/>
            <person name="Navarro A."/>
            <person name="Kuhl H."/>
            <person name="Gase K."/>
            <person name="Ling Z."/>
            <person name="Zhou W."/>
            <person name="Kreitzer C."/>
            <person name="Stanke M."/>
            <person name="Tang H."/>
            <person name="Lyons E."/>
            <person name="Pandey P."/>
            <person name="Pandey S.P."/>
            <person name="Timmermann B."/>
            <person name="Baldwin I.T."/>
        </authorList>
    </citation>
    <scope>NUCLEOTIDE SEQUENCE [LARGE SCALE GENOMIC DNA]</scope>
    <source>
        <strain evidence="2">UT</strain>
    </source>
</reference>
<dbReference type="Gramene" id="OIT00619">
    <property type="protein sequence ID" value="OIT00619"/>
    <property type="gene ID" value="A4A49_59919"/>
</dbReference>